<dbReference type="FunFam" id="1.10.287.110:FF:000075">
    <property type="entry name" value="Uncharacterized protein, isoform D"/>
    <property type="match status" value="1"/>
</dbReference>
<dbReference type="Gene3D" id="2.10.230.10">
    <property type="entry name" value="Heat shock protein DnaJ, cysteine-rich domain"/>
    <property type="match status" value="1"/>
</dbReference>
<dbReference type="OrthoDB" id="10256793at2759"/>
<feature type="region of interest" description="Disordered" evidence="7">
    <location>
        <begin position="432"/>
        <end position="454"/>
    </location>
</feature>
<keyword evidence="11" id="KW-1185">Reference proteome</keyword>
<proteinExistence type="inferred from homology"/>
<dbReference type="FunFam" id="2.60.260.20:FF:000005">
    <property type="entry name" value="Chaperone protein dnaJ 1, mitochondrial"/>
    <property type="match status" value="1"/>
</dbReference>
<reference evidence="11" key="1">
    <citation type="submission" date="2010-06" db="EMBL/GenBank/DDBJ databases">
        <authorList>
            <person name="Jiang H."/>
            <person name="Abraham K."/>
            <person name="Ali S."/>
            <person name="Alsbrooks S.L."/>
            <person name="Anim B.N."/>
            <person name="Anosike U.S."/>
            <person name="Attaway T."/>
            <person name="Bandaranaike D.P."/>
            <person name="Battles P.K."/>
            <person name="Bell S.N."/>
            <person name="Bell A.V."/>
            <person name="Beltran B."/>
            <person name="Bickham C."/>
            <person name="Bustamante Y."/>
            <person name="Caleb T."/>
            <person name="Canada A."/>
            <person name="Cardenas V."/>
            <person name="Carter K."/>
            <person name="Chacko J."/>
            <person name="Chandrabose M.N."/>
            <person name="Chavez D."/>
            <person name="Chavez A."/>
            <person name="Chen L."/>
            <person name="Chu H.-S."/>
            <person name="Claassen K.J."/>
            <person name="Cockrell R."/>
            <person name="Collins M."/>
            <person name="Cooper J.A."/>
            <person name="Cree A."/>
            <person name="Curry S.M."/>
            <person name="Da Y."/>
            <person name="Dao M.D."/>
            <person name="Das B."/>
            <person name="Davila M.-L."/>
            <person name="Davy-Carroll L."/>
            <person name="Denson S."/>
            <person name="Dinh H."/>
            <person name="Ebong V.E."/>
            <person name="Edwards J.R."/>
            <person name="Egan A."/>
            <person name="El-Daye J."/>
            <person name="Escobedo L."/>
            <person name="Fernandez S."/>
            <person name="Fernando P.R."/>
            <person name="Flagg N."/>
            <person name="Forbes L.D."/>
            <person name="Fowler R.G."/>
            <person name="Fu Q."/>
            <person name="Gabisi R.A."/>
            <person name="Ganer J."/>
            <person name="Garbino Pronczuk A."/>
            <person name="Garcia R.M."/>
            <person name="Garner T."/>
            <person name="Garrett T.E."/>
            <person name="Gonzalez D.A."/>
            <person name="Hamid H."/>
            <person name="Hawkins E.S."/>
            <person name="Hirani K."/>
            <person name="Hogues M.E."/>
            <person name="Hollins B."/>
            <person name="Hsiao C.-H."/>
            <person name="Jabil R."/>
            <person name="James M.L."/>
            <person name="Jhangiani S.N."/>
            <person name="Johnson B."/>
            <person name="Johnson Q."/>
            <person name="Joshi V."/>
            <person name="Kalu J.B."/>
            <person name="Kam C."/>
            <person name="Kashfia A."/>
            <person name="Keebler J."/>
            <person name="Kisamo H."/>
            <person name="Kovar C.L."/>
            <person name="Lago L.A."/>
            <person name="Lai C.-Y."/>
            <person name="Laidlaw J."/>
            <person name="Lara F."/>
            <person name="Le T.-K."/>
            <person name="Lee S.L."/>
            <person name="Legall F.H."/>
            <person name="Lemon S.J."/>
            <person name="Lewis L.R."/>
            <person name="Li B."/>
            <person name="Liu Y."/>
            <person name="Liu Y.-S."/>
            <person name="Lopez J."/>
            <person name="Lozado R.J."/>
            <person name="Lu J."/>
            <person name="Madu R.C."/>
            <person name="Maheshwari M."/>
            <person name="Maheshwari R."/>
            <person name="Malloy K."/>
            <person name="Martinez E."/>
            <person name="Mathew T."/>
            <person name="Mercado I.C."/>
            <person name="Mercado C."/>
            <person name="Meyer B."/>
            <person name="Montgomery K."/>
            <person name="Morgan M.B."/>
            <person name="Munidasa M."/>
            <person name="Nazareth L.V."/>
            <person name="Nelson J."/>
            <person name="Ng B.M."/>
            <person name="Nguyen N.B."/>
            <person name="Nguyen P.Q."/>
            <person name="Nguyen T."/>
            <person name="Obregon M."/>
            <person name="Okwuonu G.O."/>
            <person name="Onwere C.G."/>
            <person name="Orozco G."/>
            <person name="Parra A."/>
            <person name="Patel S."/>
            <person name="Patil S."/>
            <person name="Perez A."/>
            <person name="Perez Y."/>
            <person name="Pham C."/>
            <person name="Primus E.L."/>
            <person name="Pu L.-L."/>
            <person name="Puazo M."/>
            <person name="Qin X."/>
            <person name="Quiroz J.B."/>
            <person name="Reese J."/>
            <person name="Richards S."/>
            <person name="Rives C.M."/>
            <person name="Robberts R."/>
            <person name="Ruiz S.J."/>
            <person name="Ruiz M.J."/>
            <person name="Santibanez J."/>
            <person name="Schneider B.W."/>
            <person name="Sisson I."/>
            <person name="Smith M."/>
            <person name="Sodergren E."/>
            <person name="Song X.-Z."/>
            <person name="Song B.B."/>
            <person name="Summersgill H."/>
            <person name="Thelus R."/>
            <person name="Thornton R.D."/>
            <person name="Trejos Z.Y."/>
            <person name="Usmani K."/>
            <person name="Vattathil S."/>
            <person name="Villasana D."/>
            <person name="Walker D.L."/>
            <person name="Wang S."/>
            <person name="Wang K."/>
            <person name="White C.S."/>
            <person name="Williams A.C."/>
            <person name="Williamson J."/>
            <person name="Wilson K."/>
            <person name="Woghiren I.O."/>
            <person name="Woodworth J.R."/>
            <person name="Worley K.C."/>
            <person name="Wright R.A."/>
            <person name="Wu W."/>
            <person name="Young L."/>
            <person name="Zhang L."/>
            <person name="Zhang J."/>
            <person name="Zhu Y."/>
            <person name="Muzny D.M."/>
            <person name="Weinstock G."/>
            <person name="Gibbs R.A."/>
        </authorList>
    </citation>
    <scope>NUCLEOTIDE SEQUENCE [LARGE SCALE GENOMIC DNA]</scope>
    <source>
        <strain evidence="11">LSR1</strain>
    </source>
</reference>
<name>A0A8R1VYW4_ACYPI</name>
<feature type="domain" description="J" evidence="8">
    <location>
        <begin position="73"/>
        <end position="138"/>
    </location>
</feature>
<dbReference type="OMA" id="MATDYYA"/>
<keyword evidence="4 6" id="KW-0862">Zinc</keyword>
<evidence type="ECO:0000313" key="10">
    <source>
        <dbReference type="EnsemblMetazoa" id="XP_001944027.1"/>
    </source>
</evidence>
<evidence type="ECO:0000256" key="1">
    <source>
        <dbReference type="ARBA" id="ARBA00022723"/>
    </source>
</evidence>
<evidence type="ECO:0000256" key="5">
    <source>
        <dbReference type="ARBA" id="ARBA00023186"/>
    </source>
</evidence>
<dbReference type="InterPro" id="IPR008971">
    <property type="entry name" value="HSP40/DnaJ_pept-bd"/>
</dbReference>
<dbReference type="Pfam" id="PF00226">
    <property type="entry name" value="DnaJ"/>
    <property type="match status" value="1"/>
</dbReference>
<dbReference type="InterPro" id="IPR018253">
    <property type="entry name" value="DnaJ_domain_CS"/>
</dbReference>
<evidence type="ECO:0000256" key="4">
    <source>
        <dbReference type="ARBA" id="ARBA00022833"/>
    </source>
</evidence>
<dbReference type="Proteomes" id="UP000007819">
    <property type="component" value="Chromosome X"/>
</dbReference>
<dbReference type="InterPro" id="IPR001305">
    <property type="entry name" value="HSP_DnaJ_Cys-rich_dom"/>
</dbReference>
<evidence type="ECO:0000259" key="8">
    <source>
        <dbReference type="PROSITE" id="PS50076"/>
    </source>
</evidence>
<dbReference type="InterPro" id="IPR002939">
    <property type="entry name" value="DnaJ_C"/>
</dbReference>
<dbReference type="PANTHER" id="PTHR44145">
    <property type="entry name" value="DNAJ HOMOLOG SUBFAMILY A MEMBER 3, MITOCHONDRIAL"/>
    <property type="match status" value="1"/>
</dbReference>
<reference evidence="10" key="2">
    <citation type="submission" date="2022-06" db="UniProtKB">
        <authorList>
            <consortium name="EnsemblMetazoa"/>
        </authorList>
    </citation>
    <scope>IDENTIFICATION</scope>
</reference>
<dbReference type="SUPFAM" id="SSF57938">
    <property type="entry name" value="DnaJ/Hsp40 cysteine-rich domain"/>
    <property type="match status" value="1"/>
</dbReference>
<evidence type="ECO:0000256" key="2">
    <source>
        <dbReference type="ARBA" id="ARBA00022737"/>
    </source>
</evidence>
<dbReference type="GO" id="GO:0051082">
    <property type="term" value="F:unfolded protein binding"/>
    <property type="evidence" value="ECO:0007669"/>
    <property type="project" value="InterPro"/>
</dbReference>
<dbReference type="GO" id="GO:0006457">
    <property type="term" value="P:protein folding"/>
    <property type="evidence" value="ECO:0007669"/>
    <property type="project" value="InterPro"/>
</dbReference>
<dbReference type="InterPro" id="IPR051938">
    <property type="entry name" value="Apopto_cytoskel_mod"/>
</dbReference>
<dbReference type="InterPro" id="IPR001623">
    <property type="entry name" value="DnaJ_domain"/>
</dbReference>
<dbReference type="GO" id="GO:0005524">
    <property type="term" value="F:ATP binding"/>
    <property type="evidence" value="ECO:0007669"/>
    <property type="project" value="InterPro"/>
</dbReference>
<dbReference type="GO" id="GO:0008270">
    <property type="term" value="F:zinc ion binding"/>
    <property type="evidence" value="ECO:0007669"/>
    <property type="project" value="UniProtKB-KW"/>
</dbReference>
<protein>
    <recommendedName>
        <fullName evidence="12">Protein tumorous imaginal discs, mitochondrial-like</fullName>
    </recommendedName>
</protein>
<dbReference type="PANTHER" id="PTHR44145:SF3">
    <property type="entry name" value="DNAJ HOMOLOG SUBFAMILY A MEMBER 3, MITOCHONDRIAL"/>
    <property type="match status" value="1"/>
</dbReference>
<organism evidence="10 11">
    <name type="scientific">Acyrthosiphon pisum</name>
    <name type="common">Pea aphid</name>
    <dbReference type="NCBI Taxonomy" id="7029"/>
    <lineage>
        <taxon>Eukaryota</taxon>
        <taxon>Metazoa</taxon>
        <taxon>Ecdysozoa</taxon>
        <taxon>Arthropoda</taxon>
        <taxon>Hexapoda</taxon>
        <taxon>Insecta</taxon>
        <taxon>Pterygota</taxon>
        <taxon>Neoptera</taxon>
        <taxon>Paraneoptera</taxon>
        <taxon>Hemiptera</taxon>
        <taxon>Sternorrhyncha</taxon>
        <taxon>Aphidomorpha</taxon>
        <taxon>Aphidoidea</taxon>
        <taxon>Aphididae</taxon>
        <taxon>Macrosiphini</taxon>
        <taxon>Acyrthosiphon</taxon>
    </lineage>
</organism>
<dbReference type="CDD" id="cd06257">
    <property type="entry name" value="DnaJ"/>
    <property type="match status" value="1"/>
</dbReference>
<dbReference type="CDD" id="cd10747">
    <property type="entry name" value="DnaJ_C"/>
    <property type="match status" value="1"/>
</dbReference>
<dbReference type="CDD" id="cd10719">
    <property type="entry name" value="DnaJ_zf"/>
    <property type="match status" value="1"/>
</dbReference>
<feature type="domain" description="CR-type" evidence="9">
    <location>
        <begin position="218"/>
        <end position="296"/>
    </location>
</feature>
<evidence type="ECO:0000313" key="11">
    <source>
        <dbReference type="Proteomes" id="UP000007819"/>
    </source>
</evidence>
<evidence type="ECO:0000256" key="7">
    <source>
        <dbReference type="SAM" id="MobiDB-lite"/>
    </source>
</evidence>
<evidence type="ECO:0008006" key="12">
    <source>
        <dbReference type="Google" id="ProtNLM"/>
    </source>
</evidence>
<dbReference type="HAMAP" id="MF_01152">
    <property type="entry name" value="DnaJ"/>
    <property type="match status" value="1"/>
</dbReference>
<dbReference type="SUPFAM" id="SSF49493">
    <property type="entry name" value="HSP40/DnaJ peptide-binding domain"/>
    <property type="match status" value="2"/>
</dbReference>
<sequence>MNSTKIKLLISYKHYSPSLLCNFQKLNHHHIFSSSLAYSTLSSKRFFNHFVKPLNPYSYKSIHTTSYLNNKKDFYNILGVPKNASQKEIKKAYYQLAKKFHPDTNKGDPSASKKFQEVSDAYEVLGDEKKRSTYDTWGSNGNPNHMGGPGGGTGNDNFQNAWSYQSNVDAEELFRKIFNQSGFGNNNSFDEDFADSKFGFGAAEEIVVKLTFEQAARGVNKDLYINVVDICPKCRGSRCELGYKATTCTHCNGTGMETVSRGPFLLKSTCRQCQGTRVIIKNPCIECHGKGSTVQRKNVTVPVPAGIEDGQTIRILVNRNEVFVTFKVEKSDYFKRDGSDIHTDAKISISQALLGGSIRVRGIYDDHTVQIAPGTSSHTKIRLFKQGMKRVNSNLLGDHYVNIKIDVPKSLTKKQEALIKAYAELEENTPGTIKDLNHKKDGPSADQTQSTQTADDGIFTKIKKALLG</sequence>
<evidence type="ECO:0000259" key="9">
    <source>
        <dbReference type="PROSITE" id="PS51188"/>
    </source>
</evidence>
<feature type="compositionally biased region" description="Polar residues" evidence="7">
    <location>
        <begin position="445"/>
        <end position="454"/>
    </location>
</feature>
<dbReference type="InterPro" id="IPR012724">
    <property type="entry name" value="DnaJ"/>
</dbReference>
<dbReference type="GeneID" id="100166060"/>
<dbReference type="PROSITE" id="PS51188">
    <property type="entry name" value="ZF_CR"/>
    <property type="match status" value="1"/>
</dbReference>
<dbReference type="EnsemblMetazoa" id="XM_001943992.5">
    <property type="protein sequence ID" value="XP_001944027.1"/>
    <property type="gene ID" value="LOC100166060"/>
</dbReference>
<dbReference type="Gene3D" id="2.60.260.20">
    <property type="entry name" value="Urease metallochaperone UreE, N-terminal domain"/>
    <property type="match status" value="2"/>
</dbReference>
<dbReference type="GO" id="GO:0031072">
    <property type="term" value="F:heat shock protein binding"/>
    <property type="evidence" value="ECO:0007669"/>
    <property type="project" value="InterPro"/>
</dbReference>
<dbReference type="KEGG" id="api:100166060"/>
<keyword evidence="2" id="KW-0677">Repeat</keyword>
<keyword evidence="3 6" id="KW-0863">Zinc-finger</keyword>
<dbReference type="SMART" id="SM00271">
    <property type="entry name" value="DnaJ"/>
    <property type="match status" value="1"/>
</dbReference>
<dbReference type="Gene3D" id="1.10.287.110">
    <property type="entry name" value="DnaJ domain"/>
    <property type="match status" value="1"/>
</dbReference>
<dbReference type="AlphaFoldDB" id="A0A8R1VYW4"/>
<dbReference type="GO" id="GO:0043066">
    <property type="term" value="P:negative regulation of apoptotic process"/>
    <property type="evidence" value="ECO:0007669"/>
    <property type="project" value="TreeGrafter"/>
</dbReference>
<dbReference type="PROSITE" id="PS00636">
    <property type="entry name" value="DNAJ_1"/>
    <property type="match status" value="1"/>
</dbReference>
<keyword evidence="1 6" id="KW-0479">Metal-binding</keyword>
<dbReference type="GO" id="GO:0009408">
    <property type="term" value="P:response to heat"/>
    <property type="evidence" value="ECO:0007669"/>
    <property type="project" value="InterPro"/>
</dbReference>
<dbReference type="GO" id="GO:0005739">
    <property type="term" value="C:mitochondrion"/>
    <property type="evidence" value="ECO:0007669"/>
    <property type="project" value="TreeGrafter"/>
</dbReference>
<dbReference type="Pfam" id="PF00684">
    <property type="entry name" value="DnaJ_CXXCXGXG"/>
    <property type="match status" value="1"/>
</dbReference>
<dbReference type="GO" id="GO:0007005">
    <property type="term" value="P:mitochondrion organization"/>
    <property type="evidence" value="ECO:0007669"/>
    <property type="project" value="TreeGrafter"/>
</dbReference>
<dbReference type="InterPro" id="IPR036410">
    <property type="entry name" value="HSP_DnaJ_Cys-rich_dom_sf"/>
</dbReference>
<dbReference type="InterPro" id="IPR036869">
    <property type="entry name" value="J_dom_sf"/>
</dbReference>
<evidence type="ECO:0000256" key="6">
    <source>
        <dbReference type="PROSITE-ProRule" id="PRU00546"/>
    </source>
</evidence>
<keyword evidence="5" id="KW-0143">Chaperone</keyword>
<dbReference type="RefSeq" id="XP_001944027.1">
    <property type="nucleotide sequence ID" value="XM_001943992.4"/>
</dbReference>
<accession>A0A8R1VYW4</accession>
<dbReference type="PROSITE" id="PS50076">
    <property type="entry name" value="DNAJ_2"/>
    <property type="match status" value="1"/>
</dbReference>
<evidence type="ECO:0000256" key="3">
    <source>
        <dbReference type="ARBA" id="ARBA00022771"/>
    </source>
</evidence>
<dbReference type="Pfam" id="PF01556">
    <property type="entry name" value="DnaJ_C"/>
    <property type="match status" value="1"/>
</dbReference>
<dbReference type="PRINTS" id="PR00625">
    <property type="entry name" value="JDOMAIN"/>
</dbReference>
<dbReference type="SUPFAM" id="SSF46565">
    <property type="entry name" value="Chaperone J-domain"/>
    <property type="match status" value="1"/>
</dbReference>
<feature type="zinc finger region" description="CR-type" evidence="6">
    <location>
        <begin position="218"/>
        <end position="296"/>
    </location>
</feature>